<dbReference type="RefSeq" id="WP_255931983.1">
    <property type="nucleotide sequence ID" value="NZ_JANFNH010000049.1"/>
</dbReference>
<protein>
    <submittedName>
        <fullName evidence="1">Uncharacterized protein</fullName>
    </submittedName>
</protein>
<organism evidence="1 2">
    <name type="scientific">Streptantibioticus rubrisoli</name>
    <dbReference type="NCBI Taxonomy" id="1387313"/>
    <lineage>
        <taxon>Bacteria</taxon>
        <taxon>Bacillati</taxon>
        <taxon>Actinomycetota</taxon>
        <taxon>Actinomycetes</taxon>
        <taxon>Kitasatosporales</taxon>
        <taxon>Streptomycetaceae</taxon>
        <taxon>Streptantibioticus</taxon>
    </lineage>
</organism>
<keyword evidence="2" id="KW-1185">Reference proteome</keyword>
<dbReference type="EMBL" id="JANFNH010000049">
    <property type="protein sequence ID" value="MCQ4045834.1"/>
    <property type="molecule type" value="Genomic_DNA"/>
</dbReference>
<proteinExistence type="predicted"/>
<evidence type="ECO:0000313" key="2">
    <source>
        <dbReference type="Proteomes" id="UP001206206"/>
    </source>
</evidence>
<dbReference type="Proteomes" id="UP001206206">
    <property type="component" value="Unassembled WGS sequence"/>
</dbReference>
<sequence length="219" mass="24296">MGRFKANKPRRERGRLHIDNQPVDEAAIFAEANRMAEHVDDHGRIMFWDDPALQLGELATGVDVTTGAITTAPGESGQMPAALFEPERAMMTRLPGQPPKEGQVEGTIALGFRRFPRGFADIRTAPGWELHRLPDDQLELRPPHGGVYSRIRVPLDPAWVSAALHHGHVLCLYGPQLGVRTPPGTPAAKYTPQARLEEFRQGRERGWVAGGLVTYFNNR</sequence>
<gene>
    <name evidence="1" type="ORF">NON19_28310</name>
</gene>
<name>A0ABT1PKD6_9ACTN</name>
<comment type="caution">
    <text evidence="1">The sequence shown here is derived from an EMBL/GenBank/DDBJ whole genome shotgun (WGS) entry which is preliminary data.</text>
</comment>
<reference evidence="1 2" key="1">
    <citation type="submission" date="2022-06" db="EMBL/GenBank/DDBJ databases">
        <title>Draft genome sequence of type strain Streptomyces rubrisoli DSM 42083.</title>
        <authorList>
            <person name="Duangmal K."/>
            <person name="Klaysubun C."/>
        </authorList>
    </citation>
    <scope>NUCLEOTIDE SEQUENCE [LARGE SCALE GENOMIC DNA]</scope>
    <source>
        <strain evidence="1 2">DSM 42083</strain>
    </source>
</reference>
<evidence type="ECO:0000313" key="1">
    <source>
        <dbReference type="EMBL" id="MCQ4045834.1"/>
    </source>
</evidence>
<accession>A0ABT1PKD6</accession>